<evidence type="ECO:0000256" key="4">
    <source>
        <dbReference type="SAM" id="MobiDB-lite"/>
    </source>
</evidence>
<dbReference type="InterPro" id="IPR050708">
    <property type="entry name" value="T6SS_VgrG/RHS"/>
</dbReference>
<dbReference type="Pfam" id="PF22178">
    <property type="entry name" value="Gp5_trimer_C"/>
    <property type="match status" value="1"/>
</dbReference>
<protein>
    <submittedName>
        <fullName evidence="7">Type VI secretion system tip protein VgrG</fullName>
    </submittedName>
</protein>
<accession>A0AA41YNT2</accession>
<comment type="subcellular location">
    <subcellularLocation>
        <location evidence="1">Secreted</location>
    </subcellularLocation>
</comment>
<dbReference type="Gene3D" id="4.10.220.110">
    <property type="match status" value="1"/>
</dbReference>
<dbReference type="AlphaFoldDB" id="A0AA41YNT2"/>
<evidence type="ECO:0000313" key="8">
    <source>
        <dbReference type="Proteomes" id="UP001165679"/>
    </source>
</evidence>
<dbReference type="SUPFAM" id="SSF69279">
    <property type="entry name" value="Phage tail proteins"/>
    <property type="match status" value="2"/>
</dbReference>
<sequence length="697" mass="75652">MSGSAAKRLLTMTSPGGVDAMVPVGLRMTEAISEPFTLNLEMTSAGARIDPDKMLFQPVCVTLEFDEAEGLTPRHFHGIVRSFGAQGTAGQAAPGGAWTYTAEVVPRLWFLHQTTDCRIWQNKSAIDVVKAIFEEAGHTAVEWNITGAPPVRETITQFNETDFDFVSRLLEEEGCFYFFKHASSDHTLVIANDKNVFKDITSAAAMKIDTASGTGWEAILGWRRCDSTALGKVSLLDYDPETPNTLVKAEETTVLKTGGATKRDFFTWPALSLKADVVKTRARYRMEAAEAGATLMEGTGAQPHFTAGGKFTVQRAPTGVDTGVFVVRSVIHTATDDTDRSGGGGAHYANSFTAFPARATWRQPLTVPRPRMAGIHTALVIGPDDSEIFTDKYSRVQIRFYWDHRSDAKPLQDSCWVRVIQPWSGTVAGDNWGWHHMPRVGTEVAVSFMDGDPDRPVVVGCFYNGVAMPVFDLSNRDTWTKSGMRSRSATSADRGTGEQYSEFSFDDKKGSELVFLHAQKDYFTEVENNQTLDVQNCRIVTVKNDETIDIGKSETVTIGKGRSVTVKDKNDELTVSTGDLTVTTTQGKMGFTANSDYALLSKTGNITTKASTGNISTQASLGNITMKADTGAVTIEALQSITLKCGPSTLTIDPSGITLKGMMITIKGDTMTSVEGLMTTVKGNAMLTLKGGLVMLN</sequence>
<dbReference type="RefSeq" id="WP_264712522.1">
    <property type="nucleotide sequence ID" value="NZ_JAPDNT010000002.1"/>
</dbReference>
<dbReference type="PANTHER" id="PTHR32305:SF15">
    <property type="entry name" value="PROTEIN RHSA-RELATED"/>
    <property type="match status" value="1"/>
</dbReference>
<feature type="domain" description="Gp5/Type VI secretion system Vgr C-terminal trimerisation" evidence="6">
    <location>
        <begin position="482"/>
        <end position="584"/>
    </location>
</feature>
<dbReference type="GO" id="GO:0005576">
    <property type="term" value="C:extracellular region"/>
    <property type="evidence" value="ECO:0007669"/>
    <property type="project" value="UniProtKB-SubCell"/>
</dbReference>
<dbReference type="InterPro" id="IPR054030">
    <property type="entry name" value="Gp5_Vgr_C"/>
</dbReference>
<dbReference type="NCBIfam" id="TIGR01646">
    <property type="entry name" value="vgr_GE"/>
    <property type="match status" value="1"/>
</dbReference>
<dbReference type="SUPFAM" id="SSF69255">
    <property type="entry name" value="gp5 N-terminal domain-like"/>
    <property type="match status" value="1"/>
</dbReference>
<feature type="region of interest" description="Disordered" evidence="4">
    <location>
        <begin position="482"/>
        <end position="503"/>
    </location>
</feature>
<dbReference type="PANTHER" id="PTHR32305">
    <property type="match status" value="1"/>
</dbReference>
<reference evidence="7" key="2">
    <citation type="submission" date="2022-10" db="EMBL/GenBank/DDBJ databases">
        <authorList>
            <person name="Trinh H.N."/>
        </authorList>
    </citation>
    <scope>NUCLEOTIDE SEQUENCE</scope>
    <source>
        <strain evidence="7">RN2-1</strain>
    </source>
</reference>
<dbReference type="InterPro" id="IPR017847">
    <property type="entry name" value="T6SS_RhsGE_Vgr_subset"/>
</dbReference>
<organism evidence="7 8">
    <name type="scientific">Limobrevibacterium gyesilva</name>
    <dbReference type="NCBI Taxonomy" id="2991712"/>
    <lineage>
        <taxon>Bacteria</taxon>
        <taxon>Pseudomonadati</taxon>
        <taxon>Pseudomonadota</taxon>
        <taxon>Alphaproteobacteria</taxon>
        <taxon>Acetobacterales</taxon>
        <taxon>Acetobacteraceae</taxon>
        <taxon>Limobrevibacterium</taxon>
    </lineage>
</organism>
<dbReference type="Gene3D" id="2.40.50.230">
    <property type="entry name" value="Gp5 N-terminal domain"/>
    <property type="match status" value="1"/>
</dbReference>
<evidence type="ECO:0000256" key="3">
    <source>
        <dbReference type="ARBA" id="ARBA00022525"/>
    </source>
</evidence>
<keyword evidence="3" id="KW-0964">Secreted</keyword>
<dbReference type="Pfam" id="PF04717">
    <property type="entry name" value="Phage_base_V"/>
    <property type="match status" value="1"/>
</dbReference>
<comment type="caution">
    <text evidence="7">The sequence shown here is derived from an EMBL/GenBank/DDBJ whole genome shotgun (WGS) entry which is preliminary data.</text>
</comment>
<dbReference type="Proteomes" id="UP001165679">
    <property type="component" value="Unassembled WGS sequence"/>
</dbReference>
<feature type="compositionally biased region" description="Polar residues" evidence="4">
    <location>
        <begin position="482"/>
        <end position="502"/>
    </location>
</feature>
<evidence type="ECO:0000259" key="6">
    <source>
        <dbReference type="Pfam" id="PF22178"/>
    </source>
</evidence>
<evidence type="ECO:0000313" key="7">
    <source>
        <dbReference type="EMBL" id="MCW3473903.1"/>
    </source>
</evidence>
<evidence type="ECO:0000256" key="2">
    <source>
        <dbReference type="ARBA" id="ARBA00005558"/>
    </source>
</evidence>
<dbReference type="InterPro" id="IPR037026">
    <property type="entry name" value="Vgr_OB-fold_dom_sf"/>
</dbReference>
<gene>
    <name evidence="7" type="primary">vgrG</name>
    <name evidence="7" type="ORF">OL599_04870</name>
</gene>
<proteinExistence type="inferred from homology"/>
<dbReference type="NCBIfam" id="TIGR03361">
    <property type="entry name" value="VI_Rhs_Vgr"/>
    <property type="match status" value="1"/>
</dbReference>
<dbReference type="InterPro" id="IPR006531">
    <property type="entry name" value="Gp5/Vgr_OB"/>
</dbReference>
<reference evidence="7" key="1">
    <citation type="submission" date="2022-09" db="EMBL/GenBank/DDBJ databases">
        <title>Rhodovastum sp. nov. RN2-1 isolated from soil in Seongnam, South Korea.</title>
        <authorList>
            <person name="Le N.T."/>
        </authorList>
    </citation>
    <scope>NUCLEOTIDE SEQUENCE</scope>
    <source>
        <strain evidence="7">RN2-1</strain>
    </source>
</reference>
<dbReference type="SUPFAM" id="SSF69349">
    <property type="entry name" value="Phage fibre proteins"/>
    <property type="match status" value="1"/>
</dbReference>
<name>A0AA41YNT2_9PROT</name>
<evidence type="ECO:0000256" key="1">
    <source>
        <dbReference type="ARBA" id="ARBA00004613"/>
    </source>
</evidence>
<dbReference type="Pfam" id="PF05954">
    <property type="entry name" value="Phage_GPD"/>
    <property type="match status" value="1"/>
</dbReference>
<feature type="domain" description="Gp5/Type VI secretion system Vgr protein OB-fold" evidence="5">
    <location>
        <begin position="394"/>
        <end position="463"/>
    </location>
</feature>
<dbReference type="EMBL" id="JAPDNT010000002">
    <property type="protein sequence ID" value="MCW3473903.1"/>
    <property type="molecule type" value="Genomic_DNA"/>
</dbReference>
<dbReference type="InterPro" id="IPR006533">
    <property type="entry name" value="T6SS_Vgr_RhsGE"/>
</dbReference>
<evidence type="ECO:0000259" key="5">
    <source>
        <dbReference type="Pfam" id="PF04717"/>
    </source>
</evidence>
<comment type="similarity">
    <text evidence="2">Belongs to the VgrG protein family.</text>
</comment>
<dbReference type="Gene3D" id="3.55.50.10">
    <property type="entry name" value="Baseplate protein-like domains"/>
    <property type="match status" value="1"/>
</dbReference>
<dbReference type="Gene3D" id="2.30.110.50">
    <property type="match status" value="1"/>
</dbReference>
<keyword evidence="8" id="KW-1185">Reference proteome</keyword>